<keyword evidence="3" id="KW-0645">Protease</keyword>
<dbReference type="PANTHER" id="PTHR48104">
    <property type="entry name" value="METACASPASE-4"/>
    <property type="match status" value="1"/>
</dbReference>
<dbReference type="AlphaFoldDB" id="A0A9P6YMW2"/>
<dbReference type="GO" id="GO:0005737">
    <property type="term" value="C:cytoplasm"/>
    <property type="evidence" value="ECO:0007669"/>
    <property type="project" value="TreeGrafter"/>
</dbReference>
<feature type="compositionally biased region" description="Low complexity" evidence="4">
    <location>
        <begin position="71"/>
        <end position="83"/>
    </location>
</feature>
<gene>
    <name evidence="6" type="ORF">G6F51_001042</name>
</gene>
<keyword evidence="3" id="KW-0378">Hydrolase</keyword>
<keyword evidence="2" id="KW-0053">Apoptosis</keyword>
<accession>A0A9P6YMW2</accession>
<evidence type="ECO:0000256" key="4">
    <source>
        <dbReference type="SAM" id="MobiDB-lite"/>
    </source>
</evidence>
<keyword evidence="3" id="KW-0788">Thiol protease</keyword>
<sequence length="486" mass="53337">MSFPGQGYTAGGYAPGPYPPYQQPPHTPYQQQYPPPPQQYPPSPMGYPPPPQGYPPPQTLGYPPPQPQGYPAPAGYSPQQHPYGAPPPPPMPPRPNPHSPQGYSPYDLAPNSPPPPPPPYTPQDPAFSPHDPTVGQANYPQPPQSAHNPSVPYGQPQPNVNPNDFIMHVHPSLRNAPPPNFQLSNCQGRKRALLIGINYFGTSAELKGCINDVHNIKDFLITMYNFRVDDMVILTDDQQNPQSIPTKQNMIRAMQWLVHDARPNDSFFFHFSGHGGRMKDYDGDEDDGYDETIYPVDHSVYGQIVDDMMHDIMVRPLPPGCRLTCIFDSCHSGTALDLPYVYSTQGALKESNIFKDAGSSLKGAGLAYLSGDPSRAISSVMSLGSRIMSGGIGNGKSAKVKQQKSSPADVIMFSGCKDAQTSADAFENGRSTGAMSYAFTTALRSNRNQSYLQLLNSIRVILKQKYDQRPQLSSSHPMDINLLFMI</sequence>
<dbReference type="GO" id="GO:0006508">
    <property type="term" value="P:proteolysis"/>
    <property type="evidence" value="ECO:0007669"/>
    <property type="project" value="InterPro"/>
</dbReference>
<dbReference type="OrthoDB" id="3223806at2759"/>
<dbReference type="Pfam" id="PF00656">
    <property type="entry name" value="Peptidase_C14"/>
    <property type="match status" value="1"/>
</dbReference>
<comment type="caution">
    <text evidence="6">The sequence shown here is derived from an EMBL/GenBank/DDBJ whole genome shotgun (WGS) entry which is preliminary data.</text>
</comment>
<dbReference type="PANTHER" id="PTHR48104:SF30">
    <property type="entry name" value="METACASPASE-1"/>
    <property type="match status" value="1"/>
</dbReference>
<dbReference type="GO" id="GO:0006915">
    <property type="term" value="P:apoptotic process"/>
    <property type="evidence" value="ECO:0007669"/>
    <property type="project" value="UniProtKB-KW"/>
</dbReference>
<feature type="region of interest" description="Disordered" evidence="4">
    <location>
        <begin position="1"/>
        <end position="158"/>
    </location>
</feature>
<feature type="domain" description="Peptidase C14 caspase" evidence="5">
    <location>
        <begin position="189"/>
        <end position="476"/>
    </location>
</feature>
<dbReference type="Proteomes" id="UP000717996">
    <property type="component" value="Unassembled WGS sequence"/>
</dbReference>
<feature type="compositionally biased region" description="Pro residues" evidence="4">
    <location>
        <begin position="16"/>
        <end position="70"/>
    </location>
</feature>
<evidence type="ECO:0000256" key="1">
    <source>
        <dbReference type="ARBA" id="ARBA00009005"/>
    </source>
</evidence>
<evidence type="ECO:0000256" key="2">
    <source>
        <dbReference type="ARBA" id="ARBA00022703"/>
    </source>
</evidence>
<name>A0A9P6YMW2_RHIOR</name>
<reference evidence="6" key="1">
    <citation type="journal article" date="2020" name="Microb. Genom.">
        <title>Genetic diversity of clinical and environmental Mucorales isolates obtained from an investigation of mucormycosis cases among solid organ transplant recipients.</title>
        <authorList>
            <person name="Nguyen M.H."/>
            <person name="Kaul D."/>
            <person name="Muto C."/>
            <person name="Cheng S.J."/>
            <person name="Richter R.A."/>
            <person name="Bruno V.M."/>
            <person name="Liu G."/>
            <person name="Beyhan S."/>
            <person name="Sundermann A.J."/>
            <person name="Mounaud S."/>
            <person name="Pasculle A.W."/>
            <person name="Nierman W.C."/>
            <person name="Driscoll E."/>
            <person name="Cumbie R."/>
            <person name="Clancy C.J."/>
            <person name="Dupont C.L."/>
        </authorList>
    </citation>
    <scope>NUCLEOTIDE SEQUENCE</scope>
    <source>
        <strain evidence="6">GL16</strain>
    </source>
</reference>
<dbReference type="InterPro" id="IPR050452">
    <property type="entry name" value="Metacaspase"/>
</dbReference>
<comment type="similarity">
    <text evidence="1">Belongs to the peptidase C14B family.</text>
</comment>
<feature type="compositionally biased region" description="Polar residues" evidence="4">
    <location>
        <begin position="135"/>
        <end position="148"/>
    </location>
</feature>
<dbReference type="Gene3D" id="3.40.50.12660">
    <property type="match status" value="2"/>
</dbReference>
<evidence type="ECO:0000256" key="3">
    <source>
        <dbReference type="ARBA" id="ARBA00022807"/>
    </source>
</evidence>
<organism evidence="6 7">
    <name type="scientific">Rhizopus oryzae</name>
    <name type="common">Mucormycosis agent</name>
    <name type="synonym">Rhizopus arrhizus var. delemar</name>
    <dbReference type="NCBI Taxonomy" id="64495"/>
    <lineage>
        <taxon>Eukaryota</taxon>
        <taxon>Fungi</taxon>
        <taxon>Fungi incertae sedis</taxon>
        <taxon>Mucoromycota</taxon>
        <taxon>Mucoromycotina</taxon>
        <taxon>Mucoromycetes</taxon>
        <taxon>Mucorales</taxon>
        <taxon>Mucorineae</taxon>
        <taxon>Rhizopodaceae</taxon>
        <taxon>Rhizopus</taxon>
    </lineage>
</organism>
<evidence type="ECO:0000313" key="6">
    <source>
        <dbReference type="EMBL" id="KAG1552730.1"/>
    </source>
</evidence>
<dbReference type="GO" id="GO:0004197">
    <property type="term" value="F:cysteine-type endopeptidase activity"/>
    <property type="evidence" value="ECO:0007669"/>
    <property type="project" value="InterPro"/>
</dbReference>
<proteinExistence type="inferred from homology"/>
<dbReference type="InterPro" id="IPR029030">
    <property type="entry name" value="Caspase-like_dom_sf"/>
</dbReference>
<dbReference type="SUPFAM" id="SSF52129">
    <property type="entry name" value="Caspase-like"/>
    <property type="match status" value="1"/>
</dbReference>
<feature type="compositionally biased region" description="Pro residues" evidence="4">
    <location>
        <begin position="84"/>
        <end position="98"/>
    </location>
</feature>
<dbReference type="InterPro" id="IPR011600">
    <property type="entry name" value="Pept_C14_caspase"/>
</dbReference>
<dbReference type="PRINTS" id="PR01217">
    <property type="entry name" value="PRICHEXTENSN"/>
</dbReference>
<protein>
    <recommendedName>
        <fullName evidence="5">Peptidase C14 caspase domain-containing protein</fullName>
    </recommendedName>
</protein>
<evidence type="ECO:0000259" key="5">
    <source>
        <dbReference type="Pfam" id="PF00656"/>
    </source>
</evidence>
<dbReference type="EMBL" id="JAANIT010000071">
    <property type="protein sequence ID" value="KAG1552730.1"/>
    <property type="molecule type" value="Genomic_DNA"/>
</dbReference>
<feature type="compositionally biased region" description="Pro residues" evidence="4">
    <location>
        <begin position="111"/>
        <end position="122"/>
    </location>
</feature>
<evidence type="ECO:0000313" key="7">
    <source>
        <dbReference type="Proteomes" id="UP000717996"/>
    </source>
</evidence>